<protein>
    <recommendedName>
        <fullName evidence="2">SH3b domain-containing protein</fullName>
    </recommendedName>
</protein>
<dbReference type="InParanoid" id="A0A7X0JRR8"/>
<keyword evidence="4" id="KW-1185">Reference proteome</keyword>
<evidence type="ECO:0000313" key="3">
    <source>
        <dbReference type="EMBL" id="MBB6520972.1"/>
    </source>
</evidence>
<evidence type="ECO:0000259" key="2">
    <source>
        <dbReference type="PROSITE" id="PS51781"/>
    </source>
</evidence>
<dbReference type="EMBL" id="JACHHT010000001">
    <property type="protein sequence ID" value="MBB6520972.1"/>
    <property type="molecule type" value="Genomic_DNA"/>
</dbReference>
<evidence type="ECO:0000256" key="1">
    <source>
        <dbReference type="SAM" id="MobiDB-lite"/>
    </source>
</evidence>
<feature type="compositionally biased region" description="Polar residues" evidence="1">
    <location>
        <begin position="125"/>
        <end position="151"/>
    </location>
</feature>
<dbReference type="Proteomes" id="UP000528457">
    <property type="component" value="Unassembled WGS sequence"/>
</dbReference>
<dbReference type="InterPro" id="IPR003646">
    <property type="entry name" value="SH3-like_bac-type"/>
</dbReference>
<feature type="domain" description="SH3b" evidence="2">
    <location>
        <begin position="41"/>
        <end position="111"/>
    </location>
</feature>
<dbReference type="AlphaFoldDB" id="A0A7X0JRR8"/>
<dbReference type="RefSeq" id="WP_166849773.1">
    <property type="nucleotide sequence ID" value="NZ_JAAONY010000001.1"/>
</dbReference>
<dbReference type="PROSITE" id="PS51781">
    <property type="entry name" value="SH3B"/>
    <property type="match status" value="1"/>
</dbReference>
<evidence type="ECO:0000313" key="4">
    <source>
        <dbReference type="Proteomes" id="UP000528457"/>
    </source>
</evidence>
<reference evidence="3 4" key="1">
    <citation type="submission" date="2020-08" db="EMBL/GenBank/DDBJ databases">
        <title>Genomic Encyclopedia of Type Strains, Phase IV (KMG-IV): sequencing the most valuable type-strain genomes for metagenomic binning, comparative biology and taxonomic classification.</title>
        <authorList>
            <person name="Goeker M."/>
        </authorList>
    </citation>
    <scope>NUCLEOTIDE SEQUENCE [LARGE SCALE GENOMIC DNA]</scope>
    <source>
        <strain evidence="3 4">DSM 22368</strain>
    </source>
</reference>
<organism evidence="3 4">
    <name type="scientific">Pseudoteredinibacter isoporae</name>
    <dbReference type="NCBI Taxonomy" id="570281"/>
    <lineage>
        <taxon>Bacteria</taxon>
        <taxon>Pseudomonadati</taxon>
        <taxon>Pseudomonadota</taxon>
        <taxon>Gammaproteobacteria</taxon>
        <taxon>Cellvibrionales</taxon>
        <taxon>Cellvibrionaceae</taxon>
        <taxon>Pseudoteredinibacter</taxon>
    </lineage>
</organism>
<proteinExistence type="predicted"/>
<gene>
    <name evidence="3" type="ORF">HNR48_001250</name>
</gene>
<comment type="caution">
    <text evidence="3">The sequence shown here is derived from an EMBL/GenBank/DDBJ whole genome shotgun (WGS) entry which is preliminary data.</text>
</comment>
<name>A0A7X0JRR8_9GAMM</name>
<feature type="region of interest" description="Disordered" evidence="1">
    <location>
        <begin position="118"/>
        <end position="153"/>
    </location>
</feature>
<sequence length="266" mass="29934">MPIAERVHWKHCLFRFLSGSVFYAKLIAWSSALMLGSALGAEYGAVTADVVNVYQGPGVQFPRVGQLQRGQIINRLRVQDGWTEISFSDFLPDANMQQRAWIRSGHITIDPISQRLGRATKSKPVDTQTNSDSIQGERQTPTPHLETTSSHAVHPVRLNLETEQLNCQRSRERITQCDFSLRIGLLGKADITRAKVRCESEFLVEVSGGDPIHYHWQQEQIYRIKQGGGIFNMASSLEAKNEFDIRKVSLLSRHCAVTAFGRSKNN</sequence>
<dbReference type="Pfam" id="PF08239">
    <property type="entry name" value="SH3_3"/>
    <property type="match status" value="1"/>
</dbReference>
<dbReference type="SMART" id="SM00287">
    <property type="entry name" value="SH3b"/>
    <property type="match status" value="1"/>
</dbReference>
<dbReference type="Gene3D" id="2.30.30.40">
    <property type="entry name" value="SH3 Domains"/>
    <property type="match status" value="1"/>
</dbReference>
<accession>A0A7X0JRR8</accession>